<keyword evidence="9" id="KW-1185">Reference proteome</keyword>
<evidence type="ECO:0000256" key="2">
    <source>
        <dbReference type="ARBA" id="ARBA00023002"/>
    </source>
</evidence>
<dbReference type="RefSeq" id="XP_027618355.1">
    <property type="nucleotide sequence ID" value="XM_027762554.1"/>
</dbReference>
<organism evidence="8 9">
    <name type="scientific">Sparassis crispa</name>
    <dbReference type="NCBI Taxonomy" id="139825"/>
    <lineage>
        <taxon>Eukaryota</taxon>
        <taxon>Fungi</taxon>
        <taxon>Dikarya</taxon>
        <taxon>Basidiomycota</taxon>
        <taxon>Agaricomycotina</taxon>
        <taxon>Agaricomycetes</taxon>
        <taxon>Polyporales</taxon>
        <taxon>Sparassidaceae</taxon>
        <taxon>Sparassis</taxon>
    </lineage>
</organism>
<evidence type="ECO:0000313" key="8">
    <source>
        <dbReference type="EMBL" id="GBE87442.1"/>
    </source>
</evidence>
<gene>
    <name evidence="8" type="ORF">SCP_1101180</name>
</gene>
<dbReference type="EMBL" id="BFAD01000011">
    <property type="protein sequence ID" value="GBE87442.1"/>
    <property type="molecule type" value="Genomic_DNA"/>
</dbReference>
<dbReference type="PANTHER" id="PTHR22604:SF105">
    <property type="entry name" value="TRANS-1,2-DIHYDROBENZENE-1,2-DIOL DEHYDROGENASE"/>
    <property type="match status" value="1"/>
</dbReference>
<evidence type="ECO:0000256" key="5">
    <source>
        <dbReference type="ARBA" id="ARBA00049233"/>
    </source>
</evidence>
<evidence type="ECO:0000259" key="6">
    <source>
        <dbReference type="Pfam" id="PF01408"/>
    </source>
</evidence>
<evidence type="ECO:0000313" key="9">
    <source>
        <dbReference type="Proteomes" id="UP000287166"/>
    </source>
</evidence>
<evidence type="ECO:0000256" key="3">
    <source>
        <dbReference type="ARBA" id="ARBA00038984"/>
    </source>
</evidence>
<dbReference type="InterPro" id="IPR055170">
    <property type="entry name" value="GFO_IDH_MocA-like_dom"/>
</dbReference>
<dbReference type="Gene3D" id="3.30.360.10">
    <property type="entry name" value="Dihydrodipicolinate Reductase, domain 2"/>
    <property type="match status" value="1"/>
</dbReference>
<reference evidence="8 9" key="1">
    <citation type="journal article" date="2018" name="Sci. Rep.">
        <title>Genome sequence of the cauliflower mushroom Sparassis crispa (Hanabiratake) and its association with beneficial usage.</title>
        <authorList>
            <person name="Kiyama R."/>
            <person name="Furutani Y."/>
            <person name="Kawaguchi K."/>
            <person name="Nakanishi T."/>
        </authorList>
    </citation>
    <scope>NUCLEOTIDE SEQUENCE [LARGE SCALE GENOMIC DNA]</scope>
</reference>
<evidence type="ECO:0000256" key="4">
    <source>
        <dbReference type="ARBA" id="ARBA00042988"/>
    </source>
</evidence>
<dbReference type="Pfam" id="PF22725">
    <property type="entry name" value="GFO_IDH_MocA_C3"/>
    <property type="match status" value="1"/>
</dbReference>
<dbReference type="InterPro" id="IPR036291">
    <property type="entry name" value="NAD(P)-bd_dom_sf"/>
</dbReference>
<feature type="domain" description="GFO/IDH/MocA-like oxidoreductase" evidence="7">
    <location>
        <begin position="159"/>
        <end position="255"/>
    </location>
</feature>
<dbReference type="Pfam" id="PF01408">
    <property type="entry name" value="GFO_IDH_MocA"/>
    <property type="match status" value="1"/>
</dbReference>
<keyword evidence="2" id="KW-0560">Oxidoreductase</keyword>
<dbReference type="InParanoid" id="A0A401GZ63"/>
<comment type="catalytic activity">
    <reaction evidence="5">
        <text>D-xylose + NADP(+) = D-xylono-1,5-lactone + NADPH + H(+)</text>
        <dbReference type="Rhea" id="RHEA:22000"/>
        <dbReference type="ChEBI" id="CHEBI:15378"/>
        <dbReference type="ChEBI" id="CHEBI:15867"/>
        <dbReference type="ChEBI" id="CHEBI:53455"/>
        <dbReference type="ChEBI" id="CHEBI:57783"/>
        <dbReference type="ChEBI" id="CHEBI:58349"/>
        <dbReference type="EC" id="1.1.1.179"/>
    </reaction>
</comment>
<dbReference type="GeneID" id="38784359"/>
<dbReference type="EC" id="1.1.1.179" evidence="3"/>
<dbReference type="SUPFAM" id="SSF51735">
    <property type="entry name" value="NAD(P)-binding Rossmann-fold domains"/>
    <property type="match status" value="1"/>
</dbReference>
<dbReference type="Proteomes" id="UP000287166">
    <property type="component" value="Unassembled WGS sequence"/>
</dbReference>
<dbReference type="GO" id="GO:0047837">
    <property type="term" value="F:D-xylose 1-dehydrogenase (NADP+) activity"/>
    <property type="evidence" value="ECO:0007669"/>
    <property type="project" value="UniProtKB-EC"/>
</dbReference>
<dbReference type="SUPFAM" id="SSF55347">
    <property type="entry name" value="Glyceraldehyde-3-phosphate dehydrogenase-like, C-terminal domain"/>
    <property type="match status" value="1"/>
</dbReference>
<dbReference type="Gene3D" id="3.40.50.720">
    <property type="entry name" value="NAD(P)-binding Rossmann-like Domain"/>
    <property type="match status" value="1"/>
</dbReference>
<comment type="similarity">
    <text evidence="1">Belongs to the Gfo/Idh/MocA family.</text>
</comment>
<dbReference type="InterPro" id="IPR050984">
    <property type="entry name" value="Gfo/Idh/MocA_domain"/>
</dbReference>
<proteinExistence type="inferred from homology"/>
<protein>
    <recommendedName>
        <fullName evidence="3">D-xylose 1-dehydrogenase (NADP(+), D-xylono-1,5-lactone-forming)</fullName>
        <ecNumber evidence="3">1.1.1.179</ecNumber>
    </recommendedName>
    <alternativeName>
        <fullName evidence="4">D-xylose-NADP dehydrogenase</fullName>
    </alternativeName>
</protein>
<name>A0A401GZ63_9APHY</name>
<dbReference type="STRING" id="139825.A0A401GZ63"/>
<dbReference type="AlphaFoldDB" id="A0A401GZ63"/>
<feature type="domain" description="Gfo/Idh/MocA-like oxidoreductase N-terminal" evidence="6">
    <location>
        <begin position="26"/>
        <end position="145"/>
    </location>
</feature>
<dbReference type="OrthoDB" id="64915at2759"/>
<dbReference type="InterPro" id="IPR000683">
    <property type="entry name" value="Gfo/Idh/MocA-like_OxRdtase_N"/>
</dbReference>
<dbReference type="GO" id="GO:0000166">
    <property type="term" value="F:nucleotide binding"/>
    <property type="evidence" value="ECO:0007669"/>
    <property type="project" value="InterPro"/>
</dbReference>
<evidence type="ECO:0000256" key="1">
    <source>
        <dbReference type="ARBA" id="ARBA00010928"/>
    </source>
</evidence>
<dbReference type="PANTHER" id="PTHR22604">
    <property type="entry name" value="OXIDOREDUCTASES"/>
    <property type="match status" value="1"/>
</dbReference>
<evidence type="ECO:0000259" key="7">
    <source>
        <dbReference type="Pfam" id="PF22725"/>
    </source>
</evidence>
<accession>A0A401GZ63</accession>
<sequence length="382" mass="42388">MSLVSSVKRFYKTNYPPTVEKSSNPLRFGVLGAANIAPNAIVKPMRCHEDAVLVAVAARDKGRADAFAQKWGIPRTYGGSSAYQELLNDAGIDAVYIPLPNGLHYEWTMKALAAGKHVLCEKPISNNEEEVRKMFAYAAEKSLVLLESWQPHFHPALHRVKAILDEGSLGKIVKMSAEFGISRMFLPEDDIRYDFSLGGGMLMDMGPYPINCLRFLASSNPTVESAESINLSDTIDRRVEAHLTFPGAVTATVITDGALDSWGPLKLFPHFIAFHAKVECEHGSVEVSNYIIASMWHSIKVSPKGGKVRVEKAYEPPAGTGKGEDWWSAYRYTLEAFVDKVRGREPHVWRTAEDSIDEMHVIDAIYTKCGLPLRQTSNYQPS</sequence>
<comment type="caution">
    <text evidence="8">The sequence shown here is derived from an EMBL/GenBank/DDBJ whole genome shotgun (WGS) entry which is preliminary data.</text>
</comment>